<evidence type="ECO:0000313" key="2">
    <source>
        <dbReference type="Proteomes" id="UP001431783"/>
    </source>
</evidence>
<dbReference type="Proteomes" id="UP001431783">
    <property type="component" value="Unassembled WGS sequence"/>
</dbReference>
<comment type="caution">
    <text evidence="1">The sequence shown here is derived from an EMBL/GenBank/DDBJ whole genome shotgun (WGS) entry which is preliminary data.</text>
</comment>
<protein>
    <submittedName>
        <fullName evidence="1">Uncharacterized protein</fullName>
    </submittedName>
</protein>
<keyword evidence="2" id="KW-1185">Reference proteome</keyword>
<dbReference type="AlphaFoldDB" id="A0AAW1U0E3"/>
<reference evidence="1 2" key="1">
    <citation type="submission" date="2023-03" db="EMBL/GenBank/DDBJ databases">
        <title>Genome insight into feeding habits of ladybird beetles.</title>
        <authorList>
            <person name="Li H.-S."/>
            <person name="Huang Y.-H."/>
            <person name="Pang H."/>
        </authorList>
    </citation>
    <scope>NUCLEOTIDE SEQUENCE [LARGE SCALE GENOMIC DNA]</scope>
    <source>
        <strain evidence="1">SYSU_2023b</strain>
        <tissue evidence="1">Whole body</tissue>
    </source>
</reference>
<sequence>MDFAFLSEVGFNDFYDPCLGFGSSDLVLFLLLDSTIVDEVSFSSDSGVISSIALHSVLTTPCLGRGPSPTAEGHARFPILQDLQSRLERDHESISCHGFRGASLEVLSIFLKELHV</sequence>
<accession>A0AAW1U0E3</accession>
<gene>
    <name evidence="1" type="ORF">WA026_017693</name>
</gene>
<proteinExistence type="predicted"/>
<evidence type="ECO:0000313" key="1">
    <source>
        <dbReference type="EMBL" id="KAK9877301.1"/>
    </source>
</evidence>
<organism evidence="1 2">
    <name type="scientific">Henosepilachna vigintioctopunctata</name>
    <dbReference type="NCBI Taxonomy" id="420089"/>
    <lineage>
        <taxon>Eukaryota</taxon>
        <taxon>Metazoa</taxon>
        <taxon>Ecdysozoa</taxon>
        <taxon>Arthropoda</taxon>
        <taxon>Hexapoda</taxon>
        <taxon>Insecta</taxon>
        <taxon>Pterygota</taxon>
        <taxon>Neoptera</taxon>
        <taxon>Endopterygota</taxon>
        <taxon>Coleoptera</taxon>
        <taxon>Polyphaga</taxon>
        <taxon>Cucujiformia</taxon>
        <taxon>Coccinelloidea</taxon>
        <taxon>Coccinellidae</taxon>
        <taxon>Epilachninae</taxon>
        <taxon>Epilachnini</taxon>
        <taxon>Henosepilachna</taxon>
    </lineage>
</organism>
<dbReference type="EMBL" id="JARQZJ010000041">
    <property type="protein sequence ID" value="KAK9877301.1"/>
    <property type="molecule type" value="Genomic_DNA"/>
</dbReference>
<name>A0AAW1U0E3_9CUCU</name>